<feature type="compositionally biased region" description="Basic and acidic residues" evidence="1">
    <location>
        <begin position="56"/>
        <end position="73"/>
    </location>
</feature>
<sequence length="192" mass="19528">MNVTKLSAALLAVLVVTTGVGAVAATPGNGNVPDDAGSNAADAPTDDGDVDANTTDARDDGMSRDEVEARAVDESDAADDSEAMADPRDASDAETPRSEAAPVGAADAQERRGPPADLPEQVPAHVSEINQRIVSFLDGELDDFGTAVSDVTPDDGADAEATSTDEPETEEPETDEDGDSTETATATPTTEV</sequence>
<feature type="compositionally biased region" description="Acidic residues" evidence="1">
    <location>
        <begin position="152"/>
        <end position="180"/>
    </location>
</feature>
<dbReference type="RefSeq" id="WP_260594326.1">
    <property type="nucleotide sequence ID" value="NZ_CP104003.1"/>
</dbReference>
<accession>A0A9E7R4X4</accession>
<evidence type="ECO:0000313" key="2">
    <source>
        <dbReference type="EMBL" id="UWM55269.1"/>
    </source>
</evidence>
<dbReference type="AlphaFoldDB" id="A0A9E7R4X4"/>
<feature type="compositionally biased region" description="Low complexity" evidence="1">
    <location>
        <begin position="181"/>
        <end position="192"/>
    </location>
</feature>
<evidence type="ECO:0000313" key="3">
    <source>
        <dbReference type="Proteomes" id="UP001057580"/>
    </source>
</evidence>
<proteinExistence type="predicted"/>
<organism evidence="2 3">
    <name type="scientific">Salinirubellus salinus</name>
    <dbReference type="NCBI Taxonomy" id="1364945"/>
    <lineage>
        <taxon>Archaea</taxon>
        <taxon>Methanobacteriati</taxon>
        <taxon>Methanobacteriota</taxon>
        <taxon>Stenosarchaea group</taxon>
        <taxon>Halobacteria</taxon>
        <taxon>Halobacteriales</taxon>
        <taxon>Natronomonadaceae</taxon>
        <taxon>Salinirubellus</taxon>
    </lineage>
</organism>
<reference evidence="2" key="1">
    <citation type="submission" date="2022-09" db="EMBL/GenBank/DDBJ databases">
        <title>Diverse halophilic archaea isolated from saline environments.</title>
        <authorList>
            <person name="Cui H.-L."/>
        </authorList>
    </citation>
    <scope>NUCLEOTIDE SEQUENCE</scope>
    <source>
        <strain evidence="2">ZS-35-S2</strain>
    </source>
</reference>
<feature type="compositionally biased region" description="Acidic residues" evidence="1">
    <location>
        <begin position="74"/>
        <end position="83"/>
    </location>
</feature>
<protein>
    <submittedName>
        <fullName evidence="2">Uncharacterized protein</fullName>
    </submittedName>
</protein>
<gene>
    <name evidence="2" type="ORF">N0B31_03055</name>
</gene>
<feature type="compositionally biased region" description="Basic and acidic residues" evidence="1">
    <location>
        <begin position="85"/>
        <end position="97"/>
    </location>
</feature>
<dbReference type="EMBL" id="CP104003">
    <property type="protein sequence ID" value="UWM55269.1"/>
    <property type="molecule type" value="Genomic_DNA"/>
</dbReference>
<evidence type="ECO:0000256" key="1">
    <source>
        <dbReference type="SAM" id="MobiDB-lite"/>
    </source>
</evidence>
<dbReference type="Proteomes" id="UP001057580">
    <property type="component" value="Chromosome"/>
</dbReference>
<dbReference type="KEGG" id="ssai:N0B31_03055"/>
<feature type="region of interest" description="Disordered" evidence="1">
    <location>
        <begin position="23"/>
        <end position="126"/>
    </location>
</feature>
<keyword evidence="3" id="KW-1185">Reference proteome</keyword>
<feature type="region of interest" description="Disordered" evidence="1">
    <location>
        <begin position="144"/>
        <end position="192"/>
    </location>
</feature>
<name>A0A9E7R4X4_9EURY</name>
<dbReference type="GeneID" id="74941367"/>